<reference evidence="1 2" key="1">
    <citation type="submission" date="2018-01" db="EMBL/GenBank/DDBJ databases">
        <title>Genomic Encyclopedia of Type Strains, Phase I: the one thousand microbial genomes (KMG-I) project.</title>
        <authorList>
            <person name="Goeker M."/>
        </authorList>
    </citation>
    <scope>NUCLEOTIDE SEQUENCE [LARGE SCALE GENOMIC DNA]</scope>
    <source>
        <strain evidence="1 2">DSM 17960</strain>
    </source>
</reference>
<dbReference type="InterPro" id="IPR054207">
    <property type="entry name" value="DUF6913"/>
</dbReference>
<accession>A0A2S4NAZ2</accession>
<dbReference type="Pfam" id="PF21857">
    <property type="entry name" value="DUF6913"/>
    <property type="match status" value="1"/>
</dbReference>
<dbReference type="AlphaFoldDB" id="A0A2S4NAZ2"/>
<name>A0A2S4NAZ2_9FLAO</name>
<keyword evidence="2" id="KW-1185">Reference proteome</keyword>
<dbReference type="OrthoDB" id="1430532at2"/>
<evidence type="ECO:0000313" key="1">
    <source>
        <dbReference type="EMBL" id="POS02874.1"/>
    </source>
</evidence>
<organism evidence="1 2">
    <name type="scientific">Flavobacterium croceum DSM 17960</name>
    <dbReference type="NCBI Taxonomy" id="1121886"/>
    <lineage>
        <taxon>Bacteria</taxon>
        <taxon>Pseudomonadati</taxon>
        <taxon>Bacteroidota</taxon>
        <taxon>Flavobacteriia</taxon>
        <taxon>Flavobacteriales</taxon>
        <taxon>Flavobacteriaceae</taxon>
        <taxon>Flavobacterium</taxon>
    </lineage>
</organism>
<protein>
    <submittedName>
        <fullName evidence="1">Uncharacterized protein</fullName>
    </submittedName>
</protein>
<proteinExistence type="predicted"/>
<comment type="caution">
    <text evidence="1">The sequence shown here is derived from an EMBL/GenBank/DDBJ whole genome shotgun (WGS) entry which is preliminary data.</text>
</comment>
<dbReference type="Proteomes" id="UP000237056">
    <property type="component" value="Unassembled WGS sequence"/>
</dbReference>
<sequence length="172" mass="20017">MFLNNLKNFLAKNSVKKLLSDTKHIYSDGYIKKVGLIVDETEGLQKQNILDLLVKHNIDAKNITVLRFKKSINTTEKLSTDLFYYNDIDWFGNFKKASVTNFIAQPFDMLINYFENEKTPLMHVALQSKAKFKVGFSSVDHRLNQIIIRSNPANYTIFVTELFKYLKILNKI</sequence>
<dbReference type="RefSeq" id="WP_103725116.1">
    <property type="nucleotide sequence ID" value="NZ_PQNY01000002.1"/>
</dbReference>
<dbReference type="EMBL" id="PQNY01000002">
    <property type="protein sequence ID" value="POS02874.1"/>
    <property type="molecule type" value="Genomic_DNA"/>
</dbReference>
<gene>
    <name evidence="1" type="ORF">Q361_102187</name>
</gene>
<evidence type="ECO:0000313" key="2">
    <source>
        <dbReference type="Proteomes" id="UP000237056"/>
    </source>
</evidence>